<proteinExistence type="predicted"/>
<keyword evidence="3" id="KW-1133">Transmembrane helix</keyword>
<evidence type="ECO:0000313" key="5">
    <source>
        <dbReference type="EMBL" id="GAH09951.1"/>
    </source>
</evidence>
<accession>X1CNH0</accession>
<keyword evidence="1" id="KW-0175">Coiled coil</keyword>
<name>X1CNH0_9ZZZZ</name>
<feature type="domain" description="Type II secretion system protein GspG C-terminal" evidence="4">
    <location>
        <begin position="69"/>
        <end position="143"/>
    </location>
</feature>
<protein>
    <recommendedName>
        <fullName evidence="4">Type II secretion system protein GspG C-terminal domain-containing protein</fullName>
    </recommendedName>
</protein>
<dbReference type="SUPFAM" id="SSF54523">
    <property type="entry name" value="Pili subunits"/>
    <property type="match status" value="1"/>
</dbReference>
<sequence>NDKPASLFVLRNTQHARRITTMGPTHNDKIGVFQSSQIRNGKGFTFLQVLIVVGIIAIVAGIALARFSSALNKAKLDKAEVEIEMMGRAIEQIEEDTENYIEDLEQLDDKTSPDGSFSPWWGPYLSSLPANLEDPWDTNYAYFFWTTTWPGGKQFQMGNYPPGPPGQGWDKGEKKGWGDESLPPGLWKKLTPKEGLSERGFLVVSAGPDREMATDDDIEYGTY</sequence>
<feature type="non-terminal residue" evidence="5">
    <location>
        <position position="1"/>
    </location>
</feature>
<dbReference type="Gene3D" id="3.30.700.10">
    <property type="entry name" value="Glycoprotein, Type 4 Pilin"/>
    <property type="match status" value="1"/>
</dbReference>
<reference evidence="5" key="1">
    <citation type="journal article" date="2014" name="Front. Microbiol.">
        <title>High frequency of phylogenetically diverse reductive dehalogenase-homologous genes in deep subseafloor sedimentary metagenomes.</title>
        <authorList>
            <person name="Kawai M."/>
            <person name="Futagami T."/>
            <person name="Toyoda A."/>
            <person name="Takaki Y."/>
            <person name="Nishi S."/>
            <person name="Hori S."/>
            <person name="Arai W."/>
            <person name="Tsubouchi T."/>
            <person name="Morono Y."/>
            <person name="Uchiyama I."/>
            <person name="Ito T."/>
            <person name="Fujiyama A."/>
            <person name="Inagaki F."/>
            <person name="Takami H."/>
        </authorList>
    </citation>
    <scope>NUCLEOTIDE SEQUENCE</scope>
    <source>
        <strain evidence="5">Expedition CK06-06</strain>
    </source>
</reference>
<keyword evidence="3" id="KW-0472">Membrane</keyword>
<dbReference type="AlphaFoldDB" id="X1CNH0"/>
<keyword evidence="3" id="KW-0812">Transmembrane</keyword>
<comment type="caution">
    <text evidence="5">The sequence shown here is derived from an EMBL/GenBank/DDBJ whole genome shotgun (WGS) entry which is preliminary data.</text>
</comment>
<feature type="transmembrane region" description="Helical" evidence="3">
    <location>
        <begin position="45"/>
        <end position="65"/>
    </location>
</feature>
<dbReference type="EMBL" id="BART01033680">
    <property type="protein sequence ID" value="GAH09951.1"/>
    <property type="molecule type" value="Genomic_DNA"/>
</dbReference>
<evidence type="ECO:0000256" key="1">
    <source>
        <dbReference type="SAM" id="Coils"/>
    </source>
</evidence>
<evidence type="ECO:0000256" key="2">
    <source>
        <dbReference type="SAM" id="MobiDB-lite"/>
    </source>
</evidence>
<dbReference type="InterPro" id="IPR045584">
    <property type="entry name" value="Pilin-like"/>
</dbReference>
<dbReference type="InterPro" id="IPR013545">
    <property type="entry name" value="T2SS_protein-GspG_C"/>
</dbReference>
<gene>
    <name evidence="5" type="ORF">S01H4_57791</name>
</gene>
<organism evidence="5">
    <name type="scientific">marine sediment metagenome</name>
    <dbReference type="NCBI Taxonomy" id="412755"/>
    <lineage>
        <taxon>unclassified sequences</taxon>
        <taxon>metagenomes</taxon>
        <taxon>ecological metagenomes</taxon>
    </lineage>
</organism>
<evidence type="ECO:0000259" key="4">
    <source>
        <dbReference type="Pfam" id="PF08334"/>
    </source>
</evidence>
<dbReference type="Pfam" id="PF08334">
    <property type="entry name" value="T2SSG"/>
    <property type="match status" value="1"/>
</dbReference>
<feature type="coiled-coil region" evidence="1">
    <location>
        <begin position="76"/>
        <end position="110"/>
    </location>
</feature>
<feature type="region of interest" description="Disordered" evidence="2">
    <location>
        <begin position="156"/>
        <end position="186"/>
    </location>
</feature>
<evidence type="ECO:0000256" key="3">
    <source>
        <dbReference type="SAM" id="Phobius"/>
    </source>
</evidence>